<feature type="compositionally biased region" description="Acidic residues" evidence="1">
    <location>
        <begin position="150"/>
        <end position="159"/>
    </location>
</feature>
<evidence type="ECO:0000313" key="2">
    <source>
        <dbReference type="EMBL" id="CAK0812808.1"/>
    </source>
</evidence>
<reference evidence="2" key="1">
    <citation type="submission" date="2023-10" db="EMBL/GenBank/DDBJ databases">
        <authorList>
            <person name="Chen Y."/>
            <person name="Shah S."/>
            <person name="Dougan E. K."/>
            <person name="Thang M."/>
            <person name="Chan C."/>
        </authorList>
    </citation>
    <scope>NUCLEOTIDE SEQUENCE [LARGE SCALE GENOMIC DNA]</scope>
</reference>
<organism evidence="2 3">
    <name type="scientific">Prorocentrum cordatum</name>
    <dbReference type="NCBI Taxonomy" id="2364126"/>
    <lineage>
        <taxon>Eukaryota</taxon>
        <taxon>Sar</taxon>
        <taxon>Alveolata</taxon>
        <taxon>Dinophyceae</taxon>
        <taxon>Prorocentrales</taxon>
        <taxon>Prorocentraceae</taxon>
        <taxon>Prorocentrum</taxon>
    </lineage>
</organism>
<proteinExistence type="predicted"/>
<gene>
    <name evidence="2" type="ORF">PCOR1329_LOCUS16989</name>
</gene>
<protein>
    <submittedName>
        <fullName evidence="2">Uncharacterized protein</fullName>
    </submittedName>
</protein>
<dbReference type="Proteomes" id="UP001189429">
    <property type="component" value="Unassembled WGS sequence"/>
</dbReference>
<name>A0ABN9R8X9_9DINO</name>
<sequence>MEDVRRPCLYKAAWCPGWPGPTLRRQVRASEAPSYPHECPRRRHEPSRSMWASADRREKFSKHCLQCVTAPAWSKEGEGDGKRRAVPRADVEGGKEGQELLTAVFLLTWQGGWPSETSSSRLCGPWSRRGLLAASFGERMPCFSLPRREEEEEEEEEEEDHHVVGG</sequence>
<feature type="compositionally biased region" description="Basic and acidic residues" evidence="1">
    <location>
        <begin position="75"/>
        <end position="94"/>
    </location>
</feature>
<feature type="region of interest" description="Disordered" evidence="1">
    <location>
        <begin position="74"/>
        <end position="94"/>
    </location>
</feature>
<evidence type="ECO:0000256" key="1">
    <source>
        <dbReference type="SAM" id="MobiDB-lite"/>
    </source>
</evidence>
<accession>A0ABN9R8X9</accession>
<evidence type="ECO:0000313" key="3">
    <source>
        <dbReference type="Proteomes" id="UP001189429"/>
    </source>
</evidence>
<keyword evidence="3" id="KW-1185">Reference proteome</keyword>
<dbReference type="EMBL" id="CAUYUJ010005236">
    <property type="protein sequence ID" value="CAK0812808.1"/>
    <property type="molecule type" value="Genomic_DNA"/>
</dbReference>
<feature type="region of interest" description="Disordered" evidence="1">
    <location>
        <begin position="144"/>
        <end position="166"/>
    </location>
</feature>
<comment type="caution">
    <text evidence="2">The sequence shown here is derived from an EMBL/GenBank/DDBJ whole genome shotgun (WGS) entry which is preliminary data.</text>
</comment>